<feature type="region of interest" description="Disordered" evidence="1">
    <location>
        <begin position="1"/>
        <end position="57"/>
    </location>
</feature>
<sequence length="419" mass="47644">MEDEKGDGNNNNNNNSNKNNNKEGQDDDGTTGSTTTTTTTTTATSSTTTATTDDDDRISKQTKNAGLKRLAELSLQDYQWRSDVWKTNEADRQVEQSLARMMGEENASYVRPMDASERSIGPLGVWEKTSVEWLSQVLEEEARRAEQIVRLGGSLVRPMDQLDEDGRQLGPLGQLERRLVNFFESIRLSETERTKNAILRPKDLDASKRGPLGEAELQASQALQVFFQSEQVRAQLQSKIQDSIVRPIDVPGPLGDFEMAVLQIVKAEEQRQQQYKAQLQDEDGIPYSPATRYRPIRPMNANVPGPLGELEQQATEFVQRLTQEEKQRLRNIQKYLDDNRPMMKSRSTMLGTLETIVVGIVRAPILLYQIVRRVQTLLESEPLDEIDAEILLRLQQQQRQRQQSKTQDDDDADGRNRKR</sequence>
<comment type="caution">
    <text evidence="2">The sequence shown here is derived from an EMBL/GenBank/DDBJ whole genome shotgun (WGS) entry which is preliminary data.</text>
</comment>
<protein>
    <submittedName>
        <fullName evidence="2">Uncharacterized protein</fullName>
    </submittedName>
</protein>
<dbReference type="OrthoDB" id="196037at2759"/>
<evidence type="ECO:0000313" key="2">
    <source>
        <dbReference type="EMBL" id="KAG7340245.1"/>
    </source>
</evidence>
<dbReference type="EMBL" id="JAGRRH010000027">
    <property type="protein sequence ID" value="KAG7340245.1"/>
    <property type="molecule type" value="Genomic_DNA"/>
</dbReference>
<keyword evidence="3" id="KW-1185">Reference proteome</keyword>
<reference evidence="2" key="1">
    <citation type="journal article" date="2021" name="Sci. Rep.">
        <title>Diploid genomic architecture of Nitzschia inconspicua, an elite biomass production diatom.</title>
        <authorList>
            <person name="Oliver A."/>
            <person name="Podell S."/>
            <person name="Pinowska A."/>
            <person name="Traller J.C."/>
            <person name="Smith S.R."/>
            <person name="McClure R."/>
            <person name="Beliaev A."/>
            <person name="Bohutskyi P."/>
            <person name="Hill E.A."/>
            <person name="Rabines A."/>
            <person name="Zheng H."/>
            <person name="Allen L.Z."/>
            <person name="Kuo A."/>
            <person name="Grigoriev I.V."/>
            <person name="Allen A.E."/>
            <person name="Hazlebeck D."/>
            <person name="Allen E.E."/>
        </authorList>
    </citation>
    <scope>NUCLEOTIDE SEQUENCE</scope>
    <source>
        <strain evidence="2">Hildebrandi</strain>
    </source>
</reference>
<gene>
    <name evidence="2" type="ORF">IV203_023788</name>
</gene>
<feature type="region of interest" description="Disordered" evidence="1">
    <location>
        <begin position="397"/>
        <end position="419"/>
    </location>
</feature>
<evidence type="ECO:0000256" key="1">
    <source>
        <dbReference type="SAM" id="MobiDB-lite"/>
    </source>
</evidence>
<dbReference type="Proteomes" id="UP000693970">
    <property type="component" value="Unassembled WGS sequence"/>
</dbReference>
<accession>A0A9K3KBQ3</accession>
<proteinExistence type="predicted"/>
<organism evidence="2 3">
    <name type="scientific">Nitzschia inconspicua</name>
    <dbReference type="NCBI Taxonomy" id="303405"/>
    <lineage>
        <taxon>Eukaryota</taxon>
        <taxon>Sar</taxon>
        <taxon>Stramenopiles</taxon>
        <taxon>Ochrophyta</taxon>
        <taxon>Bacillariophyta</taxon>
        <taxon>Bacillariophyceae</taxon>
        <taxon>Bacillariophycidae</taxon>
        <taxon>Bacillariales</taxon>
        <taxon>Bacillariaceae</taxon>
        <taxon>Nitzschia</taxon>
    </lineage>
</organism>
<dbReference type="AlphaFoldDB" id="A0A9K3KBQ3"/>
<reference evidence="2" key="2">
    <citation type="submission" date="2021-04" db="EMBL/GenBank/DDBJ databases">
        <authorList>
            <person name="Podell S."/>
        </authorList>
    </citation>
    <scope>NUCLEOTIDE SEQUENCE</scope>
    <source>
        <strain evidence="2">Hildebrandi</strain>
    </source>
</reference>
<name>A0A9K3KBQ3_9STRA</name>
<evidence type="ECO:0000313" key="3">
    <source>
        <dbReference type="Proteomes" id="UP000693970"/>
    </source>
</evidence>
<feature type="compositionally biased region" description="Low complexity" evidence="1">
    <location>
        <begin position="30"/>
        <end position="51"/>
    </location>
</feature>
<feature type="compositionally biased region" description="Low complexity" evidence="1">
    <location>
        <begin position="9"/>
        <end position="19"/>
    </location>
</feature>